<feature type="transmembrane region" description="Helical" evidence="10">
    <location>
        <begin position="230"/>
        <end position="248"/>
    </location>
</feature>
<evidence type="ECO:0000256" key="1">
    <source>
        <dbReference type="ARBA" id="ARBA00004128"/>
    </source>
</evidence>
<proteinExistence type="inferred from homology"/>
<dbReference type="EMBL" id="JAUTXT010000005">
    <property type="protein sequence ID" value="KAK3678130.1"/>
    <property type="molecule type" value="Genomic_DNA"/>
</dbReference>
<feature type="compositionally biased region" description="Low complexity" evidence="9">
    <location>
        <begin position="42"/>
        <end position="51"/>
    </location>
</feature>
<evidence type="ECO:0000256" key="2">
    <source>
        <dbReference type="ARBA" id="ARBA00008335"/>
    </source>
</evidence>
<feature type="transmembrane region" description="Helical" evidence="10">
    <location>
        <begin position="89"/>
        <end position="112"/>
    </location>
</feature>
<evidence type="ECO:0000256" key="4">
    <source>
        <dbReference type="ARBA" id="ARBA00022554"/>
    </source>
</evidence>
<feature type="transmembrane region" description="Helical" evidence="10">
    <location>
        <begin position="124"/>
        <end position="146"/>
    </location>
</feature>
<evidence type="ECO:0000313" key="11">
    <source>
        <dbReference type="EMBL" id="KAK3678130.1"/>
    </source>
</evidence>
<evidence type="ECO:0000256" key="5">
    <source>
        <dbReference type="ARBA" id="ARBA00022692"/>
    </source>
</evidence>
<evidence type="ECO:0000256" key="8">
    <source>
        <dbReference type="ARBA" id="ARBA00039330"/>
    </source>
</evidence>
<evidence type="ECO:0000256" key="9">
    <source>
        <dbReference type="SAM" id="MobiDB-lite"/>
    </source>
</evidence>
<dbReference type="Gene3D" id="1.20.1250.20">
    <property type="entry name" value="MFS general substrate transporter like domains"/>
    <property type="match status" value="1"/>
</dbReference>
<dbReference type="InterPro" id="IPR036259">
    <property type="entry name" value="MFS_trans_sf"/>
</dbReference>
<comment type="subcellular location">
    <subcellularLocation>
        <location evidence="1">Vacuole membrane</location>
        <topology evidence="1">Multi-pass membrane protein</topology>
    </subcellularLocation>
</comment>
<organism evidence="11 12">
    <name type="scientific">Recurvomyces mirabilis</name>
    <dbReference type="NCBI Taxonomy" id="574656"/>
    <lineage>
        <taxon>Eukaryota</taxon>
        <taxon>Fungi</taxon>
        <taxon>Dikarya</taxon>
        <taxon>Ascomycota</taxon>
        <taxon>Pezizomycotina</taxon>
        <taxon>Dothideomycetes</taxon>
        <taxon>Dothideomycetidae</taxon>
        <taxon>Mycosphaerellales</taxon>
        <taxon>Teratosphaeriaceae</taxon>
        <taxon>Recurvomyces</taxon>
    </lineage>
</organism>
<feature type="transmembrane region" description="Helical" evidence="10">
    <location>
        <begin position="196"/>
        <end position="218"/>
    </location>
</feature>
<gene>
    <name evidence="11" type="ORF">LTR78_002225</name>
</gene>
<dbReference type="GO" id="GO:0000329">
    <property type="term" value="C:fungal-type vacuole membrane"/>
    <property type="evidence" value="ECO:0007669"/>
    <property type="project" value="TreeGrafter"/>
</dbReference>
<reference evidence="11" key="1">
    <citation type="submission" date="2023-07" db="EMBL/GenBank/DDBJ databases">
        <title>Black Yeasts Isolated from many extreme environments.</title>
        <authorList>
            <person name="Coleine C."/>
            <person name="Stajich J.E."/>
            <person name="Selbmann L."/>
        </authorList>
    </citation>
    <scope>NUCLEOTIDE SEQUENCE</scope>
    <source>
        <strain evidence="11">CCFEE 5485</strain>
    </source>
</reference>
<evidence type="ECO:0000256" key="10">
    <source>
        <dbReference type="SAM" id="Phobius"/>
    </source>
</evidence>
<dbReference type="AlphaFoldDB" id="A0AAE0WTZ6"/>
<keyword evidence="6 10" id="KW-1133">Transmembrane helix</keyword>
<evidence type="ECO:0000256" key="3">
    <source>
        <dbReference type="ARBA" id="ARBA00022448"/>
    </source>
</evidence>
<feature type="transmembrane region" description="Helical" evidence="10">
    <location>
        <begin position="158"/>
        <end position="176"/>
    </location>
</feature>
<dbReference type="PANTHER" id="PTHR21576:SF45">
    <property type="entry name" value="TRANSPORTER MCH1-RELATED"/>
    <property type="match status" value="1"/>
</dbReference>
<feature type="compositionally biased region" description="Polar residues" evidence="9">
    <location>
        <begin position="1"/>
        <end position="15"/>
    </location>
</feature>
<keyword evidence="4" id="KW-0926">Vacuole</keyword>
<dbReference type="Proteomes" id="UP001274830">
    <property type="component" value="Unassembled WGS sequence"/>
</dbReference>
<evidence type="ECO:0000313" key="12">
    <source>
        <dbReference type="Proteomes" id="UP001274830"/>
    </source>
</evidence>
<comment type="caution">
    <text evidence="11">The sequence shown here is derived from an EMBL/GenBank/DDBJ whole genome shotgun (WGS) entry which is preliminary data.</text>
</comment>
<keyword evidence="7 10" id="KW-0472">Membrane</keyword>
<keyword evidence="3" id="KW-0813">Transport</keyword>
<feature type="transmembrane region" description="Helical" evidence="10">
    <location>
        <begin position="271"/>
        <end position="293"/>
    </location>
</feature>
<dbReference type="PANTHER" id="PTHR21576">
    <property type="entry name" value="UNCHARACTERIZED NODULIN-LIKE PROTEIN"/>
    <property type="match status" value="1"/>
</dbReference>
<accession>A0AAE0WTZ6</accession>
<protein>
    <recommendedName>
        <fullName evidence="8">Probable transporter MCH1</fullName>
    </recommendedName>
</protein>
<evidence type="ECO:0000256" key="7">
    <source>
        <dbReference type="ARBA" id="ARBA00023136"/>
    </source>
</evidence>
<keyword evidence="12" id="KW-1185">Reference proteome</keyword>
<feature type="transmembrane region" description="Helical" evidence="10">
    <location>
        <begin position="501"/>
        <end position="523"/>
    </location>
</feature>
<evidence type="ECO:0000256" key="6">
    <source>
        <dbReference type="ARBA" id="ARBA00022989"/>
    </source>
</evidence>
<comment type="similarity">
    <text evidence="2">Belongs to the major facilitator superfamily.</text>
</comment>
<keyword evidence="5 10" id="KW-0812">Transmembrane</keyword>
<dbReference type="SUPFAM" id="SSF103473">
    <property type="entry name" value="MFS general substrate transporter"/>
    <property type="match status" value="1"/>
</dbReference>
<name>A0AAE0WTZ6_9PEZI</name>
<feature type="region of interest" description="Disordered" evidence="9">
    <location>
        <begin position="1"/>
        <end position="57"/>
    </location>
</feature>
<sequence>MPSRPTSSRRANDSASPHIDKLDYHPGGKPLLAPSPHHQHDTSTSTSTSPHGRQSLDEQHSYAGSFFEDVAEGIAVQQRQRISKNLLRYLSFAWALINALGAGSITAYSLYAPLFQKNLRYTQLQVNGVSITAELAMYLPVPLFGLLCDRTGPGPPSLLAGCLFGIGYILAAFTYASGPPSSSAGGGGGGGDGWPYWVMIMAFIPIGCGTSCMYLSAVTTCAKNFGRGKYKGLALALPIACFGLSGMWESQVGSRLLYERGPEGEKGDVDVYRFFLFLGCLLLASGIVGFFALRIVGEEELIDEAVEELEQSGLLEDNDFFRPNVGYGTVSNDGLRRLSAQEIDDLHKKAEEHKTWLAEQERKKTWLLNEETKLFLGDHTMWWLAAGFFLVTGPGEAFINNLGTIIGTLYPPPTTAPVSGEIVAPRTTAATHVSIVAITSTLARILTGTLTDLLAPTTAPHQHRRGPNSLSNSFASLPPLEGSLYAPPLPNTGGRPEISRLTFLLTFSLLMSLGQILLASGFLQGRGDLFWIERGTERFSRSFRLLLV</sequence>